<dbReference type="AlphaFoldDB" id="A0A6C0F2G9"/>
<proteinExistence type="predicted"/>
<reference evidence="1" key="1">
    <citation type="journal article" date="2020" name="Nature">
        <title>Giant virus diversity and host interactions through global metagenomics.</title>
        <authorList>
            <person name="Schulz F."/>
            <person name="Roux S."/>
            <person name="Paez-Espino D."/>
            <person name="Jungbluth S."/>
            <person name="Walsh D.A."/>
            <person name="Denef V.J."/>
            <person name="McMahon K.D."/>
            <person name="Konstantinidis K.T."/>
            <person name="Eloe-Fadrosh E.A."/>
            <person name="Kyrpides N.C."/>
            <person name="Woyke T."/>
        </authorList>
    </citation>
    <scope>NUCLEOTIDE SEQUENCE</scope>
    <source>
        <strain evidence="1">GVMAG-M-3300009180-45</strain>
    </source>
</reference>
<protein>
    <submittedName>
        <fullName evidence="1">Uncharacterized protein</fullName>
    </submittedName>
</protein>
<name>A0A6C0F2G9_9ZZZZ</name>
<organism evidence="1">
    <name type="scientific">viral metagenome</name>
    <dbReference type="NCBI Taxonomy" id="1070528"/>
    <lineage>
        <taxon>unclassified sequences</taxon>
        <taxon>metagenomes</taxon>
        <taxon>organismal metagenomes</taxon>
    </lineage>
</organism>
<accession>A0A6C0F2G9</accession>
<evidence type="ECO:0000313" key="1">
    <source>
        <dbReference type="EMBL" id="QHT35494.1"/>
    </source>
</evidence>
<dbReference type="EMBL" id="MN739022">
    <property type="protein sequence ID" value="QHT35494.1"/>
    <property type="molecule type" value="Genomic_DNA"/>
</dbReference>
<sequence length="126" mass="14565">MNCTKCYIYVHDTISRPFECSHIKHARALEHGHHLFASELVRIARGDEDDTRFLATLFIEGGGVSRTCQQRDPTPLANLWIQHQLRQIGDIHQIHKEHTPAPLRIRIPGRVYLDTTPSLRRIRIPS</sequence>